<name>A0A6L7GAM2_9RHOB</name>
<keyword evidence="2" id="KW-1185">Reference proteome</keyword>
<dbReference type="Proteomes" id="UP000477911">
    <property type="component" value="Unassembled WGS sequence"/>
</dbReference>
<evidence type="ECO:0000313" key="2">
    <source>
        <dbReference type="Proteomes" id="UP000477911"/>
    </source>
</evidence>
<dbReference type="RefSeq" id="WP_160896845.1">
    <property type="nucleotide sequence ID" value="NZ_WUMU01000034.1"/>
</dbReference>
<reference evidence="1 2" key="1">
    <citation type="submission" date="2019-12" db="EMBL/GenBank/DDBJ databases">
        <authorList>
            <person name="Li M."/>
        </authorList>
    </citation>
    <scope>NUCLEOTIDE SEQUENCE [LARGE SCALE GENOMIC DNA]</scope>
    <source>
        <strain evidence="1 2">GBMRC 2024</strain>
    </source>
</reference>
<gene>
    <name evidence="1" type="ORF">GR170_23075</name>
</gene>
<comment type="caution">
    <text evidence="1">The sequence shown here is derived from an EMBL/GenBank/DDBJ whole genome shotgun (WGS) entry which is preliminary data.</text>
</comment>
<dbReference type="EMBL" id="WUMU01000034">
    <property type="protein sequence ID" value="MXN20722.1"/>
    <property type="molecule type" value="Genomic_DNA"/>
</dbReference>
<organism evidence="1 2">
    <name type="scientific">Pseudooceanicola albus</name>
    <dbReference type="NCBI Taxonomy" id="2692189"/>
    <lineage>
        <taxon>Bacteria</taxon>
        <taxon>Pseudomonadati</taxon>
        <taxon>Pseudomonadota</taxon>
        <taxon>Alphaproteobacteria</taxon>
        <taxon>Rhodobacterales</taxon>
        <taxon>Paracoccaceae</taxon>
        <taxon>Pseudooceanicola</taxon>
    </lineage>
</organism>
<sequence length="138" mass="14810">MTNNSSNQGYVALYVARNALGTAEQISFLNRDAGYGRLCDATVYTAPGPQLGPEQHWTSLPDVLPTLLAILKDRGDLAIVADFQDLKLDKDDLPAVLLHSCTAAPAGPAGISGRTCWAGRPRQRPVPDVVPPSRSCRR</sequence>
<dbReference type="AlphaFoldDB" id="A0A6L7GAM2"/>
<proteinExistence type="predicted"/>
<protein>
    <submittedName>
        <fullName evidence="1">Uncharacterized protein</fullName>
    </submittedName>
</protein>
<accession>A0A6L7GAM2</accession>
<evidence type="ECO:0000313" key="1">
    <source>
        <dbReference type="EMBL" id="MXN20722.1"/>
    </source>
</evidence>